<dbReference type="Pfam" id="PF10646">
    <property type="entry name" value="Germane"/>
    <property type="match status" value="1"/>
</dbReference>
<feature type="compositionally biased region" description="Low complexity" evidence="1">
    <location>
        <begin position="60"/>
        <end position="73"/>
    </location>
</feature>
<reference evidence="3" key="1">
    <citation type="submission" date="2020-02" db="EMBL/GenBank/DDBJ databases">
        <authorList>
            <person name="Meier V. D."/>
        </authorList>
    </citation>
    <scope>NUCLEOTIDE SEQUENCE</scope>
    <source>
        <strain evidence="3">AVDCRST_MAG66</strain>
    </source>
</reference>
<evidence type="ECO:0000259" key="2">
    <source>
        <dbReference type="SMART" id="SM00909"/>
    </source>
</evidence>
<dbReference type="Pfam" id="PF10648">
    <property type="entry name" value="Gmad2"/>
    <property type="match status" value="1"/>
</dbReference>
<accession>A0A6J4PF01</accession>
<evidence type="ECO:0000256" key="1">
    <source>
        <dbReference type="SAM" id="MobiDB-lite"/>
    </source>
</evidence>
<dbReference type="SMART" id="SM00909">
    <property type="entry name" value="Germane"/>
    <property type="match status" value="1"/>
</dbReference>
<gene>
    <name evidence="3" type="ORF">AVDCRST_MAG66-2255</name>
</gene>
<dbReference type="InterPro" id="IPR019606">
    <property type="entry name" value="GerMN"/>
</dbReference>
<protein>
    <submittedName>
        <fullName evidence="3">Spore_germinatiuon_Immunoglobulin-like</fullName>
    </submittedName>
</protein>
<organism evidence="3">
    <name type="scientific">uncultured Pseudonocardia sp</name>
    <dbReference type="NCBI Taxonomy" id="211455"/>
    <lineage>
        <taxon>Bacteria</taxon>
        <taxon>Bacillati</taxon>
        <taxon>Actinomycetota</taxon>
        <taxon>Actinomycetes</taxon>
        <taxon>Pseudonocardiales</taxon>
        <taxon>Pseudonocardiaceae</taxon>
        <taxon>Pseudonocardia</taxon>
        <taxon>environmental samples</taxon>
    </lineage>
</organism>
<sequence>MDAAGAGSGGARRRAGGVAAVLAVVVLGAAACATGSAPTVPGAAALPTSSTPAPIPAATPAPTTTAEPDAAGAPERALPVYYVVETSVGPRLQREFHRVAGTDDGSDAVREMLASPTGQDPDHRSPWPAGTRLREPVAAGGGVITVDLTGLTPGAQVGTAGAEMAVQQLVHTVQGALGSTDPVRVLLDGSPVDELFGAVDTSGPVPRGDPYATRSLVQIDAPAHGAVVGRTVEVTGEAAVFEATLLWDVSRDGAVVASGFTNTAEGQRFAPFAFTVELEPGEYVVRISEDDPSGGEGRPVMTADKAITVR</sequence>
<feature type="domain" description="GerMN" evidence="2">
    <location>
        <begin position="105"/>
        <end position="196"/>
    </location>
</feature>
<dbReference type="InterPro" id="IPR018911">
    <property type="entry name" value="Gmad2_Ig-like_dom"/>
</dbReference>
<proteinExistence type="predicted"/>
<evidence type="ECO:0000313" key="3">
    <source>
        <dbReference type="EMBL" id="CAA9414482.1"/>
    </source>
</evidence>
<dbReference type="EMBL" id="CADCUS010000331">
    <property type="protein sequence ID" value="CAA9414482.1"/>
    <property type="molecule type" value="Genomic_DNA"/>
</dbReference>
<name>A0A6J4PF01_9PSEU</name>
<feature type="region of interest" description="Disordered" evidence="1">
    <location>
        <begin position="47"/>
        <end position="73"/>
    </location>
</feature>
<dbReference type="AlphaFoldDB" id="A0A6J4PF01"/>